<reference evidence="1" key="1">
    <citation type="submission" date="2023-03" db="EMBL/GenBank/DDBJ databases">
        <title>Massive genome expansion in bonnet fungi (Mycena s.s.) driven by repeated elements and novel gene families across ecological guilds.</title>
        <authorList>
            <consortium name="Lawrence Berkeley National Laboratory"/>
            <person name="Harder C.B."/>
            <person name="Miyauchi S."/>
            <person name="Viragh M."/>
            <person name="Kuo A."/>
            <person name="Thoen E."/>
            <person name="Andreopoulos B."/>
            <person name="Lu D."/>
            <person name="Skrede I."/>
            <person name="Drula E."/>
            <person name="Henrissat B."/>
            <person name="Morin E."/>
            <person name="Kohler A."/>
            <person name="Barry K."/>
            <person name="LaButti K."/>
            <person name="Morin E."/>
            <person name="Salamov A."/>
            <person name="Lipzen A."/>
            <person name="Mereny Z."/>
            <person name="Hegedus B."/>
            <person name="Baldrian P."/>
            <person name="Stursova M."/>
            <person name="Weitz H."/>
            <person name="Taylor A."/>
            <person name="Grigoriev I.V."/>
            <person name="Nagy L.G."/>
            <person name="Martin F."/>
            <person name="Kauserud H."/>
        </authorList>
    </citation>
    <scope>NUCLEOTIDE SEQUENCE</scope>
    <source>
        <strain evidence="1">CBHHK188m</strain>
    </source>
</reference>
<gene>
    <name evidence="1" type="ORF">DFH07DRAFT_28340</name>
</gene>
<sequence>MLVAQRVKICVEPLLYHGVLLGPSVPGLPRFTVDVVLSAIEKKPPGFLKYAVKHLFPAFDKQSDSGPQTASYLDAILEACTGITSLVAWSRLNDSLTTLASLDSFRRLTIDLREVFETNPRIVSPTPCSETSRISRS</sequence>
<evidence type="ECO:0000313" key="1">
    <source>
        <dbReference type="EMBL" id="KAJ7744012.1"/>
    </source>
</evidence>
<evidence type="ECO:0000313" key="2">
    <source>
        <dbReference type="Proteomes" id="UP001215280"/>
    </source>
</evidence>
<organism evidence="1 2">
    <name type="scientific">Mycena maculata</name>
    <dbReference type="NCBI Taxonomy" id="230809"/>
    <lineage>
        <taxon>Eukaryota</taxon>
        <taxon>Fungi</taxon>
        <taxon>Dikarya</taxon>
        <taxon>Basidiomycota</taxon>
        <taxon>Agaricomycotina</taxon>
        <taxon>Agaricomycetes</taxon>
        <taxon>Agaricomycetidae</taxon>
        <taxon>Agaricales</taxon>
        <taxon>Marasmiineae</taxon>
        <taxon>Mycenaceae</taxon>
        <taxon>Mycena</taxon>
    </lineage>
</organism>
<dbReference type="EMBL" id="JARJLG010000109">
    <property type="protein sequence ID" value="KAJ7744012.1"/>
    <property type="molecule type" value="Genomic_DNA"/>
</dbReference>
<dbReference type="Proteomes" id="UP001215280">
    <property type="component" value="Unassembled WGS sequence"/>
</dbReference>
<comment type="caution">
    <text evidence="1">The sequence shown here is derived from an EMBL/GenBank/DDBJ whole genome shotgun (WGS) entry which is preliminary data.</text>
</comment>
<keyword evidence="2" id="KW-1185">Reference proteome</keyword>
<proteinExistence type="predicted"/>
<dbReference type="AlphaFoldDB" id="A0AAD7IK14"/>
<accession>A0AAD7IK14</accession>
<name>A0AAD7IK14_9AGAR</name>
<protein>
    <submittedName>
        <fullName evidence="1">Uncharacterized protein</fullName>
    </submittedName>
</protein>